<gene>
    <name evidence="1" type="ORF">JGI1_00012</name>
</gene>
<evidence type="ECO:0000313" key="2">
    <source>
        <dbReference type="Proteomes" id="UP000320623"/>
    </source>
</evidence>
<dbReference type="NCBIfam" id="NF047472">
    <property type="entry name" value="LA_3696_Nterm"/>
    <property type="match status" value="1"/>
</dbReference>
<name>A0A0S4MP78_9BACT</name>
<accession>A0A0S4MP78</accession>
<sequence>MPVVTIPRALREKLGDEATESLVEFLNQVLQGSKEDVISLSGEKFERRLAEEFAKFDSKLMEEVAKVNKRIDEL</sequence>
<dbReference type="Proteomes" id="UP000320623">
    <property type="component" value="Unassembled WGS sequence"/>
</dbReference>
<feature type="non-terminal residue" evidence="1">
    <location>
        <position position="74"/>
    </location>
</feature>
<proteinExistence type="predicted"/>
<reference evidence="2" key="1">
    <citation type="submission" date="2015-11" db="EMBL/GenBank/DDBJ databases">
        <authorList>
            <person name="Varghese N."/>
        </authorList>
    </citation>
    <scope>NUCLEOTIDE SEQUENCE [LARGE SCALE GENOMIC DNA]</scope>
</reference>
<dbReference type="EMBL" id="FAOO01000001">
    <property type="protein sequence ID" value="CUU00517.1"/>
    <property type="molecule type" value="Genomic_DNA"/>
</dbReference>
<keyword evidence="2" id="KW-1185">Reference proteome</keyword>
<organism evidence="1 2">
    <name type="scientific">Candidatus Thermokryptus mobilis</name>
    <dbReference type="NCBI Taxonomy" id="1643428"/>
    <lineage>
        <taxon>Bacteria</taxon>
        <taxon>Pseudomonadati</taxon>
        <taxon>Candidatus Kryptoniota</taxon>
        <taxon>Candidatus Thermokryptus</taxon>
    </lineage>
</organism>
<dbReference type="AlphaFoldDB" id="A0A0S4MP78"/>
<protein>
    <submittedName>
        <fullName evidence="1">Uncharacterized protein</fullName>
    </submittedName>
</protein>
<evidence type="ECO:0000313" key="1">
    <source>
        <dbReference type="EMBL" id="CUU00517.1"/>
    </source>
</evidence>
<dbReference type="RefSeq" id="WP_419951022.1">
    <property type="nucleotide sequence ID" value="NZ_FAOO01000001.1"/>
</dbReference>